<evidence type="ECO:0000256" key="1">
    <source>
        <dbReference type="SAM" id="MobiDB-lite"/>
    </source>
</evidence>
<gene>
    <name evidence="2" type="ORF">OESDEN_04666</name>
</gene>
<name>A0A0B1TGZ1_OESDE</name>
<accession>A0A0B1TGZ1</accession>
<sequence>MGHVEPQEHPESRVSTANQEHLESLALQDLLVLLHQSPLMLSKAAESAPMAHVDPQDHPEKLDQWDLRVFPVIQEDKERRDVTATLDNLVFLEKAANQEKLESLVHLEEKEFVALRDPLVRRENKDRRDKRVQLDILDVMGNEEVTARSGPLDLPDKWECLEKGDNRESLELQDNLDLTDPTVNAPKEAWESTSTRSQLPLSHQPMNLRPFRHLPHPMALREKHHVVHTVNGSGCSKIRSCRENKDACENLFTFMYTLKTIVNYEVYKVTP</sequence>
<feature type="region of interest" description="Disordered" evidence="1">
    <location>
        <begin position="181"/>
        <end position="206"/>
    </location>
</feature>
<dbReference type="EMBL" id="KN549981">
    <property type="protein sequence ID" value="KHJ95386.1"/>
    <property type="molecule type" value="Genomic_DNA"/>
</dbReference>
<keyword evidence="3" id="KW-1185">Reference proteome</keyword>
<evidence type="ECO:0000313" key="3">
    <source>
        <dbReference type="Proteomes" id="UP000053660"/>
    </source>
</evidence>
<protein>
    <submittedName>
        <fullName evidence="2">Uncharacterized protein</fullName>
    </submittedName>
</protein>
<reference evidence="2 3" key="1">
    <citation type="submission" date="2014-03" db="EMBL/GenBank/DDBJ databases">
        <title>Draft genome of the hookworm Oesophagostomum dentatum.</title>
        <authorList>
            <person name="Mitreva M."/>
        </authorList>
    </citation>
    <scope>NUCLEOTIDE SEQUENCE [LARGE SCALE GENOMIC DNA]</scope>
    <source>
        <strain evidence="2 3">OD-Hann</strain>
    </source>
</reference>
<proteinExistence type="predicted"/>
<feature type="compositionally biased region" description="Polar residues" evidence="1">
    <location>
        <begin position="191"/>
        <end position="205"/>
    </location>
</feature>
<dbReference type="Proteomes" id="UP000053660">
    <property type="component" value="Unassembled WGS sequence"/>
</dbReference>
<organism evidence="2 3">
    <name type="scientific">Oesophagostomum dentatum</name>
    <name type="common">Nodular worm</name>
    <dbReference type="NCBI Taxonomy" id="61180"/>
    <lineage>
        <taxon>Eukaryota</taxon>
        <taxon>Metazoa</taxon>
        <taxon>Ecdysozoa</taxon>
        <taxon>Nematoda</taxon>
        <taxon>Chromadorea</taxon>
        <taxon>Rhabditida</taxon>
        <taxon>Rhabditina</taxon>
        <taxon>Rhabditomorpha</taxon>
        <taxon>Strongyloidea</taxon>
        <taxon>Strongylidae</taxon>
        <taxon>Oesophagostomum</taxon>
    </lineage>
</organism>
<dbReference type="AlphaFoldDB" id="A0A0B1TGZ1"/>
<evidence type="ECO:0000313" key="2">
    <source>
        <dbReference type="EMBL" id="KHJ95386.1"/>
    </source>
</evidence>